<organism evidence="2 3">
    <name type="scientific">Chironomus riparius</name>
    <dbReference type="NCBI Taxonomy" id="315576"/>
    <lineage>
        <taxon>Eukaryota</taxon>
        <taxon>Metazoa</taxon>
        <taxon>Ecdysozoa</taxon>
        <taxon>Arthropoda</taxon>
        <taxon>Hexapoda</taxon>
        <taxon>Insecta</taxon>
        <taxon>Pterygota</taxon>
        <taxon>Neoptera</taxon>
        <taxon>Endopterygota</taxon>
        <taxon>Diptera</taxon>
        <taxon>Nematocera</taxon>
        <taxon>Chironomoidea</taxon>
        <taxon>Chironomidae</taxon>
        <taxon>Chironominae</taxon>
        <taxon>Chironomus</taxon>
    </lineage>
</organism>
<feature type="domain" description="F-box" evidence="1">
    <location>
        <begin position="150"/>
        <end position="199"/>
    </location>
</feature>
<dbReference type="AlphaFoldDB" id="A0A9N9S3Q3"/>
<dbReference type="InterPro" id="IPR036047">
    <property type="entry name" value="F-box-like_dom_sf"/>
</dbReference>
<dbReference type="EMBL" id="OU895879">
    <property type="protein sequence ID" value="CAG9808057.1"/>
    <property type="molecule type" value="Genomic_DNA"/>
</dbReference>
<dbReference type="InterPro" id="IPR001810">
    <property type="entry name" value="F-box_dom"/>
</dbReference>
<protein>
    <recommendedName>
        <fullName evidence="1">F-box domain-containing protein</fullName>
    </recommendedName>
</protein>
<name>A0A9N9S3Q3_9DIPT</name>
<dbReference type="Proteomes" id="UP001153620">
    <property type="component" value="Chromosome 3"/>
</dbReference>
<dbReference type="SUPFAM" id="SSF81383">
    <property type="entry name" value="F-box domain"/>
    <property type="match status" value="6"/>
</dbReference>
<feature type="domain" description="F-box" evidence="1">
    <location>
        <begin position="1"/>
        <end position="50"/>
    </location>
</feature>
<reference evidence="2" key="1">
    <citation type="submission" date="2022-01" db="EMBL/GenBank/DDBJ databases">
        <authorList>
            <person name="King R."/>
        </authorList>
    </citation>
    <scope>NUCLEOTIDE SEQUENCE</scope>
</reference>
<dbReference type="SMART" id="SM00256">
    <property type="entry name" value="FBOX"/>
    <property type="match status" value="6"/>
</dbReference>
<feature type="domain" description="F-box" evidence="1">
    <location>
        <begin position="597"/>
        <end position="646"/>
    </location>
</feature>
<evidence type="ECO:0000313" key="3">
    <source>
        <dbReference type="Proteomes" id="UP001153620"/>
    </source>
</evidence>
<accession>A0A9N9S3Q3</accession>
<feature type="domain" description="F-box" evidence="1">
    <location>
        <begin position="746"/>
        <end position="795"/>
    </location>
</feature>
<evidence type="ECO:0000313" key="2">
    <source>
        <dbReference type="EMBL" id="CAG9808057.1"/>
    </source>
</evidence>
<proteinExistence type="predicted"/>
<evidence type="ECO:0000259" key="1">
    <source>
        <dbReference type="PROSITE" id="PS50181"/>
    </source>
</evidence>
<feature type="domain" description="F-box" evidence="1">
    <location>
        <begin position="299"/>
        <end position="348"/>
    </location>
</feature>
<gene>
    <name evidence="2" type="ORF">CHIRRI_LOCUS10903</name>
</gene>
<dbReference type="CDD" id="cd09917">
    <property type="entry name" value="F-box_SF"/>
    <property type="match status" value="6"/>
</dbReference>
<reference evidence="2" key="2">
    <citation type="submission" date="2022-10" db="EMBL/GenBank/DDBJ databases">
        <authorList>
            <consortium name="ENA_rothamsted_submissions"/>
            <consortium name="culmorum"/>
            <person name="King R."/>
        </authorList>
    </citation>
    <scope>NUCLEOTIDE SEQUENCE</scope>
</reference>
<dbReference type="PROSITE" id="PS50181">
    <property type="entry name" value="FBOX"/>
    <property type="match status" value="6"/>
</dbReference>
<sequence>MDKLISLPDEILVKCCDLLSFKDLLNLSLISKDWFHFIANGGFEVTLEDEVTALMQQVADLKLQNETLGVQLAQCAQLLPQMSDNDPRTNAQPEEIREKLKLVLTEFEEAKNSEVEVRRGKSLLYALAKDGYNEYCGQKARFLDGLDAIMDKLISLPDEILVKCCDLLSFKDLLNLSLISKDWFHFIANGGFEVTLEDEVTALMQQVADLKLQNETLGVQLAQCAQLLPQMSDNDPRTNAQPEEIREKLKLVLTEFEEAKNSEVEVRRGKSLLYALAKDGYNEYCGQKARFLDGLDAIMDKLISLPDEILVKCCDLLSFKDLLNLSLISKDWFHFIANGGFEVTLEDEVTALMQQVADLKLQNETLGVQLAQCAQLLPQMSDNDPRTNAQPEEIREKLKLVLTEFEEAKNSEVEVRRGKSLLYALAKDGYNEYCGQKARFLDGLDAIMDKLISLPDEILVKCCDLLSFKDLLNLSLISKDWFHFIANGGFEVTLEDEVTALMQQVADLKLQNETLGVQLAQCAQLLPQMSDNDPRTNAQPEEIREKLKLVLTEFEEAKNSEVEVRRGKSLLYALAKDGYNEYCGQKARFLDGLDAIMDKLISLPDEILVKCCDLLSFKDLLNLSLISKDWFHFIANGGFEVTLEDEVTALMQQVADLKLQNETLGVQLAQCAQLLPQMSDNDPRTNAQPEEIREKLKLVLTEFEEAKNSEVEVRRGKSLLYALAKDGYNEYCGQKARFLDGLDAIMDKLISLPDEILVKCCDLLSFKDLLNLSLISKDWFHFIANGGFEVTLEDEVTALMQQVADLKLQNETLGVQLAQCAQLLPQMSDNDPRTNAQPEEIREKLKLVLTEFEEAKNSEVEVRRGKSLLYALAKDGYNEYCGQKARFLDGLDAVGSAEFIEI</sequence>
<keyword evidence="3" id="KW-1185">Reference proteome</keyword>
<feature type="domain" description="F-box" evidence="1">
    <location>
        <begin position="448"/>
        <end position="497"/>
    </location>
</feature>
<dbReference type="Pfam" id="PF00646">
    <property type="entry name" value="F-box"/>
    <property type="match status" value="6"/>
</dbReference>